<dbReference type="CDD" id="cd00084">
    <property type="entry name" value="HMG-box_SF"/>
    <property type="match status" value="1"/>
</dbReference>
<dbReference type="SUPFAM" id="SSF47095">
    <property type="entry name" value="HMG-box"/>
    <property type="match status" value="2"/>
</dbReference>
<comment type="caution">
    <text evidence="4">The sequence shown here is derived from an EMBL/GenBank/DDBJ whole genome shotgun (WGS) entry which is preliminary data.</text>
</comment>
<evidence type="ECO:0000256" key="2">
    <source>
        <dbReference type="SAM" id="MobiDB-lite"/>
    </source>
</evidence>
<feature type="region of interest" description="Disordered" evidence="2">
    <location>
        <begin position="45"/>
        <end position="85"/>
    </location>
</feature>
<protein>
    <recommendedName>
        <fullName evidence="3">HMG box domain-containing protein</fullName>
    </recommendedName>
</protein>
<evidence type="ECO:0000313" key="4">
    <source>
        <dbReference type="EMBL" id="KAK3362932.1"/>
    </source>
</evidence>
<accession>A0AAJ0HU40</accession>
<dbReference type="AlphaFoldDB" id="A0AAJ0HU40"/>
<proteinExistence type="predicted"/>
<gene>
    <name evidence="4" type="ORF">B0T25DRAFT_24440</name>
</gene>
<dbReference type="Gene3D" id="1.10.30.10">
    <property type="entry name" value="High mobility group box domain"/>
    <property type="match status" value="2"/>
</dbReference>
<dbReference type="InterPro" id="IPR036910">
    <property type="entry name" value="HMG_box_dom_sf"/>
</dbReference>
<dbReference type="EMBL" id="JAUIQD010000001">
    <property type="protein sequence ID" value="KAK3362932.1"/>
    <property type="molecule type" value="Genomic_DNA"/>
</dbReference>
<reference evidence="4" key="1">
    <citation type="journal article" date="2023" name="Mol. Phylogenet. Evol.">
        <title>Genome-scale phylogeny and comparative genomics of the fungal order Sordariales.</title>
        <authorList>
            <person name="Hensen N."/>
            <person name="Bonometti L."/>
            <person name="Westerberg I."/>
            <person name="Brannstrom I.O."/>
            <person name="Guillou S."/>
            <person name="Cros-Aarteil S."/>
            <person name="Calhoun S."/>
            <person name="Haridas S."/>
            <person name="Kuo A."/>
            <person name="Mondo S."/>
            <person name="Pangilinan J."/>
            <person name="Riley R."/>
            <person name="LaButti K."/>
            <person name="Andreopoulos B."/>
            <person name="Lipzen A."/>
            <person name="Chen C."/>
            <person name="Yan M."/>
            <person name="Daum C."/>
            <person name="Ng V."/>
            <person name="Clum A."/>
            <person name="Steindorff A."/>
            <person name="Ohm R.A."/>
            <person name="Martin F."/>
            <person name="Silar P."/>
            <person name="Natvig D.O."/>
            <person name="Lalanne C."/>
            <person name="Gautier V."/>
            <person name="Ament-Velasquez S.L."/>
            <person name="Kruys A."/>
            <person name="Hutchinson M.I."/>
            <person name="Powell A.J."/>
            <person name="Barry K."/>
            <person name="Miller A.N."/>
            <person name="Grigoriev I.V."/>
            <person name="Debuchy R."/>
            <person name="Gladieux P."/>
            <person name="Hiltunen Thoren M."/>
            <person name="Johannesson H."/>
        </authorList>
    </citation>
    <scope>NUCLEOTIDE SEQUENCE</scope>
    <source>
        <strain evidence="4">CBS 955.72</strain>
    </source>
</reference>
<keyword evidence="1" id="KW-0539">Nucleus</keyword>
<feature type="compositionally biased region" description="Low complexity" evidence="2">
    <location>
        <begin position="61"/>
        <end position="71"/>
    </location>
</feature>
<dbReference type="GO" id="GO:0003677">
    <property type="term" value="F:DNA binding"/>
    <property type="evidence" value="ECO:0007669"/>
    <property type="project" value="UniProtKB-UniRule"/>
</dbReference>
<evidence type="ECO:0000313" key="5">
    <source>
        <dbReference type="Proteomes" id="UP001275084"/>
    </source>
</evidence>
<sequence>MWPAIGLTAARQLRLTGAARLASLRTTITASSVIAPHRGFSVTYTRSDPAKTPVSKKPKKAGASTASTTAKNPKIKTKRTPSKTKVVAKKKKAVRVRKELTPEEKTALQVRNLKKVALLNQEPPTKPFTKWMVYASEHYDEYKNPDGVDQLVKFGNKTVELSRSFKVLSSSEIERLEAIATQNKIANAASYKAWVVAHTPAEIAAANKARTRLRRLDVAGSPRTIKDERQPKRPATAYALFVKSRWQSGELQSQEFLATASEIANQWKSLSDVEKKPFIDSSEARKAKFAAEHKV</sequence>
<keyword evidence="5" id="KW-1185">Reference proteome</keyword>
<evidence type="ECO:0000256" key="1">
    <source>
        <dbReference type="PROSITE-ProRule" id="PRU00267"/>
    </source>
</evidence>
<dbReference type="GO" id="GO:0005634">
    <property type="term" value="C:nucleus"/>
    <property type="evidence" value="ECO:0007669"/>
    <property type="project" value="UniProtKB-UniRule"/>
</dbReference>
<dbReference type="Proteomes" id="UP001275084">
    <property type="component" value="Unassembled WGS sequence"/>
</dbReference>
<dbReference type="InterPro" id="IPR009071">
    <property type="entry name" value="HMG_box_dom"/>
</dbReference>
<dbReference type="Pfam" id="PF09011">
    <property type="entry name" value="HMG_box_2"/>
    <property type="match status" value="1"/>
</dbReference>
<feature type="compositionally biased region" description="Basic residues" evidence="2">
    <location>
        <begin position="73"/>
        <end position="85"/>
    </location>
</feature>
<organism evidence="4 5">
    <name type="scientific">Lasiosphaeria hispida</name>
    <dbReference type="NCBI Taxonomy" id="260671"/>
    <lineage>
        <taxon>Eukaryota</taxon>
        <taxon>Fungi</taxon>
        <taxon>Dikarya</taxon>
        <taxon>Ascomycota</taxon>
        <taxon>Pezizomycotina</taxon>
        <taxon>Sordariomycetes</taxon>
        <taxon>Sordariomycetidae</taxon>
        <taxon>Sordariales</taxon>
        <taxon>Lasiosphaeriaceae</taxon>
        <taxon>Lasiosphaeria</taxon>
    </lineage>
</organism>
<keyword evidence="1" id="KW-0238">DNA-binding</keyword>
<dbReference type="PROSITE" id="PS50118">
    <property type="entry name" value="HMG_BOX_2"/>
    <property type="match status" value="1"/>
</dbReference>
<reference evidence="4" key="2">
    <citation type="submission" date="2023-06" db="EMBL/GenBank/DDBJ databases">
        <authorList>
            <consortium name="Lawrence Berkeley National Laboratory"/>
            <person name="Haridas S."/>
            <person name="Hensen N."/>
            <person name="Bonometti L."/>
            <person name="Westerberg I."/>
            <person name="Brannstrom I.O."/>
            <person name="Guillou S."/>
            <person name="Cros-Aarteil S."/>
            <person name="Calhoun S."/>
            <person name="Kuo A."/>
            <person name="Mondo S."/>
            <person name="Pangilinan J."/>
            <person name="Riley R."/>
            <person name="Labutti K."/>
            <person name="Andreopoulos B."/>
            <person name="Lipzen A."/>
            <person name="Chen C."/>
            <person name="Yanf M."/>
            <person name="Daum C."/>
            <person name="Ng V."/>
            <person name="Clum A."/>
            <person name="Steindorff A."/>
            <person name="Ohm R."/>
            <person name="Martin F."/>
            <person name="Silar P."/>
            <person name="Natvig D."/>
            <person name="Lalanne C."/>
            <person name="Gautier V."/>
            <person name="Ament-Velasquez S.L."/>
            <person name="Kruys A."/>
            <person name="Hutchinson M.I."/>
            <person name="Powell A.J."/>
            <person name="Barry K."/>
            <person name="Miller A.N."/>
            <person name="Grigoriev I.V."/>
            <person name="Debuchy R."/>
            <person name="Gladieux P."/>
            <person name="Thoren M.H."/>
            <person name="Johannesson H."/>
        </authorList>
    </citation>
    <scope>NUCLEOTIDE SEQUENCE</scope>
    <source>
        <strain evidence="4">CBS 955.72</strain>
    </source>
</reference>
<name>A0AAJ0HU40_9PEZI</name>
<feature type="domain" description="HMG box" evidence="3">
    <location>
        <begin position="231"/>
        <end position="295"/>
    </location>
</feature>
<evidence type="ECO:0000259" key="3">
    <source>
        <dbReference type="PROSITE" id="PS50118"/>
    </source>
</evidence>
<feature type="DNA-binding region" description="HMG box" evidence="1">
    <location>
        <begin position="231"/>
        <end position="295"/>
    </location>
</feature>